<dbReference type="OrthoDB" id="2298615at2"/>
<proteinExistence type="predicted"/>
<evidence type="ECO:0000313" key="2">
    <source>
        <dbReference type="EMBL" id="KRK47782.1"/>
    </source>
</evidence>
<dbReference type="PATRIC" id="fig|1302272.5.peg.2317"/>
<protein>
    <submittedName>
        <fullName evidence="2">Uncharacterized protein</fullName>
    </submittedName>
</protein>
<evidence type="ECO:0000256" key="1">
    <source>
        <dbReference type="SAM" id="Phobius"/>
    </source>
</evidence>
<keyword evidence="1" id="KW-0812">Transmembrane</keyword>
<comment type="caution">
    <text evidence="2">The sequence shown here is derived from an EMBL/GenBank/DDBJ whole genome shotgun (WGS) entry which is preliminary data.</text>
</comment>
<dbReference type="RefSeq" id="WP_056942732.1">
    <property type="nucleotide sequence ID" value="NZ_AZCX01000006.1"/>
</dbReference>
<keyword evidence="1" id="KW-1133">Transmembrane helix</keyword>
<evidence type="ECO:0000313" key="3">
    <source>
        <dbReference type="Proteomes" id="UP000050911"/>
    </source>
</evidence>
<dbReference type="Proteomes" id="UP000050911">
    <property type="component" value="Unassembled WGS sequence"/>
</dbReference>
<accession>A0A0R1HMP8</accession>
<dbReference type="AlphaFoldDB" id="A0A0R1HMP8"/>
<feature type="transmembrane region" description="Helical" evidence="1">
    <location>
        <begin position="7"/>
        <end position="28"/>
    </location>
</feature>
<reference evidence="2 3" key="1">
    <citation type="journal article" date="2015" name="Genome Announc.">
        <title>Expanding the biotechnology potential of lactobacilli through comparative genomics of 213 strains and associated genera.</title>
        <authorList>
            <person name="Sun Z."/>
            <person name="Harris H.M."/>
            <person name="McCann A."/>
            <person name="Guo C."/>
            <person name="Argimon S."/>
            <person name="Zhang W."/>
            <person name="Yang X."/>
            <person name="Jeffery I.B."/>
            <person name="Cooney J.C."/>
            <person name="Kagawa T.F."/>
            <person name="Liu W."/>
            <person name="Song Y."/>
            <person name="Salvetti E."/>
            <person name="Wrobel A."/>
            <person name="Rasinkangas P."/>
            <person name="Parkhill J."/>
            <person name="Rea M.C."/>
            <person name="O'Sullivan O."/>
            <person name="Ritari J."/>
            <person name="Douillard F.P."/>
            <person name="Paul Ross R."/>
            <person name="Yang R."/>
            <person name="Briner A.E."/>
            <person name="Felis G.E."/>
            <person name="de Vos W.M."/>
            <person name="Barrangou R."/>
            <person name="Klaenhammer T.R."/>
            <person name="Caufield P.W."/>
            <person name="Cui Y."/>
            <person name="Zhang H."/>
            <person name="O'Toole P.W."/>
        </authorList>
    </citation>
    <scope>NUCLEOTIDE SEQUENCE [LARGE SCALE GENOMIC DNA]</scope>
    <source>
        <strain evidence="2 3">JCM 15530</strain>
    </source>
</reference>
<keyword evidence="1" id="KW-0472">Membrane</keyword>
<keyword evidence="3" id="KW-1185">Reference proteome</keyword>
<gene>
    <name evidence="2" type="ORF">FC96_GL002270</name>
</gene>
<dbReference type="EMBL" id="AZCX01000006">
    <property type="protein sequence ID" value="KRK47782.1"/>
    <property type="molecule type" value="Genomic_DNA"/>
</dbReference>
<name>A0A0R1HMP8_9LACO</name>
<sequence length="129" mass="14596">MTQHRKWQLISILAYVAFIVLAIVFKFLDPAKIGLSWTIFWVVFGAGIAYYFYFKNVSYQEVIYYARALHLDQAALEALVPDRKKTAEVPNPERPNMFSPLAQVPIGVLNTLTDELAKQAKAAGIAKFD</sequence>
<organism evidence="2 3">
    <name type="scientific">Secundilactobacillus kimchicus JCM 15530</name>
    <dbReference type="NCBI Taxonomy" id="1302272"/>
    <lineage>
        <taxon>Bacteria</taxon>
        <taxon>Bacillati</taxon>
        <taxon>Bacillota</taxon>
        <taxon>Bacilli</taxon>
        <taxon>Lactobacillales</taxon>
        <taxon>Lactobacillaceae</taxon>
        <taxon>Secundilactobacillus</taxon>
    </lineage>
</organism>
<feature type="transmembrane region" description="Helical" evidence="1">
    <location>
        <begin position="34"/>
        <end position="54"/>
    </location>
</feature>